<evidence type="ECO:0000259" key="8">
    <source>
        <dbReference type="Pfam" id="PF01432"/>
    </source>
</evidence>
<reference evidence="9 10" key="1">
    <citation type="submission" date="2015-05" db="EMBL/GenBank/DDBJ databases">
        <authorList>
            <person name="Tang B."/>
            <person name="Yu Y."/>
        </authorList>
    </citation>
    <scope>NUCLEOTIDE SEQUENCE [LARGE SCALE GENOMIC DNA]</scope>
    <source>
        <strain evidence="9 10">DSM 7029</strain>
    </source>
</reference>
<evidence type="ECO:0000256" key="4">
    <source>
        <dbReference type="ARBA" id="ARBA00022801"/>
    </source>
</evidence>
<keyword evidence="2 7" id="KW-0645">Protease</keyword>
<dbReference type="EMBL" id="CP011371">
    <property type="protein sequence ID" value="AKJ30265.1"/>
    <property type="molecule type" value="Genomic_DNA"/>
</dbReference>
<dbReference type="KEGG" id="pbh:AAW51_3574"/>
<dbReference type="SUPFAM" id="SSF55486">
    <property type="entry name" value="Metalloproteases ('zincins'), catalytic domain"/>
    <property type="match status" value="1"/>
</dbReference>
<dbReference type="InterPro" id="IPR045090">
    <property type="entry name" value="Pept_M3A_M3B"/>
</dbReference>
<dbReference type="STRING" id="413882.AAW51_3574"/>
<evidence type="ECO:0000256" key="3">
    <source>
        <dbReference type="ARBA" id="ARBA00022723"/>
    </source>
</evidence>
<evidence type="ECO:0000256" key="2">
    <source>
        <dbReference type="ARBA" id="ARBA00022670"/>
    </source>
</evidence>
<feature type="domain" description="Peptidase M3A/M3B catalytic" evidence="8">
    <location>
        <begin position="233"/>
        <end position="680"/>
    </location>
</feature>
<name>A0A0G3BUU0_9BURK</name>
<dbReference type="GO" id="GO:0005829">
    <property type="term" value="C:cytosol"/>
    <property type="evidence" value="ECO:0007669"/>
    <property type="project" value="TreeGrafter"/>
</dbReference>
<proteinExistence type="inferred from homology"/>
<dbReference type="InterPro" id="IPR024079">
    <property type="entry name" value="MetalloPept_cat_dom_sf"/>
</dbReference>
<keyword evidence="5 7" id="KW-0862">Zinc</keyword>
<dbReference type="Proteomes" id="UP000035352">
    <property type="component" value="Chromosome"/>
</dbReference>
<evidence type="ECO:0000256" key="5">
    <source>
        <dbReference type="ARBA" id="ARBA00022833"/>
    </source>
</evidence>
<dbReference type="GO" id="GO:0046872">
    <property type="term" value="F:metal ion binding"/>
    <property type="evidence" value="ECO:0007669"/>
    <property type="project" value="UniProtKB-UniRule"/>
</dbReference>
<gene>
    <name evidence="9" type="primary">dcp</name>
    <name evidence="9" type="ORF">AAW51_3574</name>
</gene>
<dbReference type="RefSeq" id="WP_047195673.1">
    <property type="nucleotide sequence ID" value="NZ_CP011371.1"/>
</dbReference>
<dbReference type="PANTHER" id="PTHR43660">
    <property type="entry name" value="DIPEPTIDYL CARBOXYPEPTIDASE"/>
    <property type="match status" value="1"/>
</dbReference>
<dbReference type="InterPro" id="IPR001567">
    <property type="entry name" value="Pept_M3A_M3B_dom"/>
</dbReference>
<evidence type="ECO:0000313" key="9">
    <source>
        <dbReference type="EMBL" id="AKJ30265.1"/>
    </source>
</evidence>
<organism evidence="9 10">
    <name type="scientific">Caldimonas brevitalea</name>
    <dbReference type="NCBI Taxonomy" id="413882"/>
    <lineage>
        <taxon>Bacteria</taxon>
        <taxon>Pseudomonadati</taxon>
        <taxon>Pseudomonadota</taxon>
        <taxon>Betaproteobacteria</taxon>
        <taxon>Burkholderiales</taxon>
        <taxon>Sphaerotilaceae</taxon>
        <taxon>Caldimonas</taxon>
    </lineage>
</organism>
<comment type="cofactor">
    <cofactor evidence="7">
        <name>Zn(2+)</name>
        <dbReference type="ChEBI" id="CHEBI:29105"/>
    </cofactor>
    <text evidence="7">Binds 1 zinc ion.</text>
</comment>
<keyword evidence="6 7" id="KW-0482">Metalloprotease</keyword>
<dbReference type="InterPro" id="IPR024077">
    <property type="entry name" value="Neurolysin/TOP_dom2"/>
</dbReference>
<dbReference type="GO" id="GO:0004180">
    <property type="term" value="F:carboxypeptidase activity"/>
    <property type="evidence" value="ECO:0007669"/>
    <property type="project" value="TreeGrafter"/>
</dbReference>
<dbReference type="FunFam" id="3.40.390.10:FF:000009">
    <property type="entry name" value="Oligopeptidase A"/>
    <property type="match status" value="1"/>
</dbReference>
<comment type="similarity">
    <text evidence="1 7">Belongs to the peptidase M3 family.</text>
</comment>
<protein>
    <submittedName>
        <fullName evidence="9">Peptidase M3</fullName>
    </submittedName>
</protein>
<evidence type="ECO:0000256" key="6">
    <source>
        <dbReference type="ARBA" id="ARBA00023049"/>
    </source>
</evidence>
<dbReference type="GO" id="GO:0006508">
    <property type="term" value="P:proteolysis"/>
    <property type="evidence" value="ECO:0007669"/>
    <property type="project" value="UniProtKB-KW"/>
</dbReference>
<dbReference type="Pfam" id="PF01432">
    <property type="entry name" value="Peptidase_M3"/>
    <property type="match status" value="1"/>
</dbReference>
<dbReference type="Gene3D" id="1.10.1370.10">
    <property type="entry name" value="Neurolysin, domain 3"/>
    <property type="match status" value="1"/>
</dbReference>
<evidence type="ECO:0000256" key="1">
    <source>
        <dbReference type="ARBA" id="ARBA00006040"/>
    </source>
</evidence>
<dbReference type="PATRIC" id="fig|413882.6.peg.3733"/>
<accession>A0A0G3BUU0</accession>
<dbReference type="CDD" id="cd06456">
    <property type="entry name" value="M3A_DCP"/>
    <property type="match status" value="1"/>
</dbReference>
<evidence type="ECO:0000313" key="10">
    <source>
        <dbReference type="Proteomes" id="UP000035352"/>
    </source>
</evidence>
<keyword evidence="3 7" id="KW-0479">Metal-binding</keyword>
<dbReference type="AlphaFoldDB" id="A0A0G3BUU0"/>
<dbReference type="Gene3D" id="3.40.390.10">
    <property type="entry name" value="Collagenase (Catalytic Domain)"/>
    <property type="match status" value="1"/>
</dbReference>
<sequence length="684" mass="77172">MPTEPTDNPLLQAWHTPYGLPPFDRLQPSHFAPAFEQAMARHLAEIEAIAASAQPPGFDNTVVALDRSGTLLRHLEQLFENLCDSHSLPELQAVQREMAPRLAAHESAVYLHEGLFARLDTLHERRHGLGLDEEDRRLLERLHLDFVRAGARLSREARTRHAQITERLAGLYTAFSQAVLADESTWQLELAAPHDLEGLPPFMLDATREAALQRGLGERRILTLSRSAIESFLTFSTRRDLRETAWRAWTSRGEGAPERDTRPLVAEILALRLELARLHGAQSYAEHALRDRMAGTPAAATALLERVWGPAKLKAAQEQSALLEEAGDLDTLQPWDWYHYAERVRRKRYAVDDAEVKPYFRLDRMIEAMFDCAGRLFGVCFVEREGVPLYHPDVRLWEVRDRGDDRLVGVFLGDNHARPHKGGGAWMGHYRDQARQGDERTLPVVVNNNNFAKAAPGQPTLLSFADVRTLFHEFGHGLHGLLSDVRHRRLSGTYVLQDFLELPSQLFEHWALEPQVLRRHALHAETGEPIPEALIERLQAAQLFNQGFETVQYVGPALIDLALHGRTSFDGFDLAAFEREQIERLGLPTAVGMRHRLPHFGHLFSGDGYAAGYYVYLWAEVLDADAYQAFVEAGDIFDREVAGRLQRYIYGAGASIEPGQAYRAFRGRDARVEAMLAKRGLLPA</sequence>
<evidence type="ECO:0000256" key="7">
    <source>
        <dbReference type="RuleBase" id="RU003435"/>
    </source>
</evidence>
<keyword evidence="10" id="KW-1185">Reference proteome</keyword>
<keyword evidence="4 7" id="KW-0378">Hydrolase</keyword>
<dbReference type="GO" id="GO:0004222">
    <property type="term" value="F:metalloendopeptidase activity"/>
    <property type="evidence" value="ECO:0007669"/>
    <property type="project" value="InterPro"/>
</dbReference>
<dbReference type="InterPro" id="IPR034005">
    <property type="entry name" value="M3A_DCP"/>
</dbReference>
<dbReference type="PANTHER" id="PTHR43660:SF1">
    <property type="entry name" value="DIPEPTIDYL CARBOXYPEPTIDASE"/>
    <property type="match status" value="1"/>
</dbReference>
<dbReference type="OrthoDB" id="9773538at2"/>